<organism evidence="2 3">
    <name type="scientific">Liparis tanakae</name>
    <name type="common">Tanaka's snailfish</name>
    <dbReference type="NCBI Taxonomy" id="230148"/>
    <lineage>
        <taxon>Eukaryota</taxon>
        <taxon>Metazoa</taxon>
        <taxon>Chordata</taxon>
        <taxon>Craniata</taxon>
        <taxon>Vertebrata</taxon>
        <taxon>Euteleostomi</taxon>
        <taxon>Actinopterygii</taxon>
        <taxon>Neopterygii</taxon>
        <taxon>Teleostei</taxon>
        <taxon>Neoteleostei</taxon>
        <taxon>Acanthomorphata</taxon>
        <taxon>Eupercaria</taxon>
        <taxon>Perciformes</taxon>
        <taxon>Cottioidei</taxon>
        <taxon>Cottales</taxon>
        <taxon>Liparidae</taxon>
        <taxon>Liparis</taxon>
    </lineage>
</organism>
<feature type="region of interest" description="Disordered" evidence="1">
    <location>
        <begin position="1"/>
        <end position="31"/>
    </location>
</feature>
<gene>
    <name evidence="2" type="ORF">EYF80_048102</name>
</gene>
<protein>
    <submittedName>
        <fullName evidence="2">Uncharacterized protein</fullName>
    </submittedName>
</protein>
<evidence type="ECO:0000313" key="2">
    <source>
        <dbReference type="EMBL" id="TNN41739.1"/>
    </source>
</evidence>
<evidence type="ECO:0000313" key="3">
    <source>
        <dbReference type="Proteomes" id="UP000314294"/>
    </source>
</evidence>
<evidence type="ECO:0000256" key="1">
    <source>
        <dbReference type="SAM" id="MobiDB-lite"/>
    </source>
</evidence>
<dbReference type="Proteomes" id="UP000314294">
    <property type="component" value="Unassembled WGS sequence"/>
</dbReference>
<reference evidence="2 3" key="1">
    <citation type="submission" date="2019-03" db="EMBL/GenBank/DDBJ databases">
        <title>First draft genome of Liparis tanakae, snailfish: a comprehensive survey of snailfish specific genes.</title>
        <authorList>
            <person name="Kim W."/>
            <person name="Song I."/>
            <person name="Jeong J.-H."/>
            <person name="Kim D."/>
            <person name="Kim S."/>
            <person name="Ryu S."/>
            <person name="Song J.Y."/>
            <person name="Lee S.K."/>
        </authorList>
    </citation>
    <scope>NUCLEOTIDE SEQUENCE [LARGE SCALE GENOMIC DNA]</scope>
    <source>
        <tissue evidence="2">Muscle</tissue>
    </source>
</reference>
<name>A0A4Z2FKQ4_9TELE</name>
<feature type="compositionally biased region" description="Basic and acidic residues" evidence="1">
    <location>
        <begin position="1"/>
        <end position="20"/>
    </location>
</feature>
<keyword evidence="3" id="KW-1185">Reference proteome</keyword>
<dbReference type="EMBL" id="SRLO01001084">
    <property type="protein sequence ID" value="TNN41739.1"/>
    <property type="molecule type" value="Genomic_DNA"/>
</dbReference>
<dbReference type="AlphaFoldDB" id="A0A4Z2FKQ4"/>
<comment type="caution">
    <text evidence="2">The sequence shown here is derived from an EMBL/GenBank/DDBJ whole genome shotgun (WGS) entry which is preliminary data.</text>
</comment>
<accession>A0A4Z2FKQ4</accession>
<sequence length="66" mass="7670">MRRVSSLRDEGRKRGEETRGGNKFHIGGGVMDGVTFPHRRYTMFEPLAPRLRHRAARNKYKAIESQ</sequence>
<proteinExistence type="predicted"/>